<gene>
    <name evidence="3" type="primary">ccnb1</name>
    <name evidence="3" type="ORF">TCON_1259</name>
</gene>
<sequence>MKRVFQEITNVMKKNIKITVHKTNQRKKLMRWMYEVATEFEYSQITYALAINITDRYVRIKGIDTTTYQLVGTTALFIAAKTEERNPKNTADYASVTDNAYTISQILEMERAILTTLNFQVSVILPHNFVKLEYLERISSESGIPIKECANIFFSLISYFLEKEECLGNVFGIYDQSKSEFEEIVLAKSRVENEDIKFYFNLNKEISI</sequence>
<dbReference type="Proteomes" id="UP001516464">
    <property type="component" value="Unassembled WGS sequence"/>
</dbReference>
<evidence type="ECO:0000256" key="1">
    <source>
        <dbReference type="RuleBase" id="RU000383"/>
    </source>
</evidence>
<name>A0ABQ7HZA5_9MICR</name>
<comment type="caution">
    <text evidence="3">The sequence shown here is derived from an EMBL/GenBank/DDBJ whole genome shotgun (WGS) entry which is preliminary data.</text>
</comment>
<keyword evidence="1" id="KW-0195">Cyclin</keyword>
<dbReference type="EMBL" id="SBIQ01000077">
    <property type="protein sequence ID" value="KAF7683532.1"/>
    <property type="molecule type" value="Genomic_DNA"/>
</dbReference>
<keyword evidence="4" id="KW-1185">Reference proteome</keyword>
<dbReference type="Gene3D" id="1.10.472.10">
    <property type="entry name" value="Cyclin-like"/>
    <property type="match status" value="1"/>
</dbReference>
<dbReference type="Pfam" id="PF00134">
    <property type="entry name" value="Cyclin_N"/>
    <property type="match status" value="1"/>
</dbReference>
<dbReference type="PANTHER" id="PTHR10177">
    <property type="entry name" value="CYCLINS"/>
    <property type="match status" value="1"/>
</dbReference>
<dbReference type="SUPFAM" id="SSF47954">
    <property type="entry name" value="Cyclin-like"/>
    <property type="match status" value="1"/>
</dbReference>
<organism evidence="3 4">
    <name type="scientific">Astathelohania contejeani</name>
    <dbReference type="NCBI Taxonomy" id="164912"/>
    <lineage>
        <taxon>Eukaryota</taxon>
        <taxon>Fungi</taxon>
        <taxon>Fungi incertae sedis</taxon>
        <taxon>Microsporidia</taxon>
        <taxon>Astathelohaniidae</taxon>
        <taxon>Astathelohania</taxon>
    </lineage>
</organism>
<proteinExistence type="inferred from homology"/>
<reference evidence="3 4" key="1">
    <citation type="submission" date="2019-01" db="EMBL/GenBank/DDBJ databases">
        <title>Genomes sequencing and comparative genomics of infectious freshwater microsporidia, Cucumispora dikerogammari and Thelohania contejeani.</title>
        <authorList>
            <person name="Cormier A."/>
            <person name="Giraud I."/>
            <person name="Wattier R."/>
            <person name="Teixeira M."/>
            <person name="Grandjean F."/>
            <person name="Rigaud T."/>
            <person name="Cordaux R."/>
        </authorList>
    </citation>
    <scope>NUCLEOTIDE SEQUENCE [LARGE SCALE GENOMIC DNA]</scope>
    <source>
        <strain evidence="3">T1</strain>
        <tissue evidence="3">Spores</tissue>
    </source>
</reference>
<evidence type="ECO:0000313" key="3">
    <source>
        <dbReference type="EMBL" id="KAF7683532.1"/>
    </source>
</evidence>
<protein>
    <submittedName>
        <fullName evidence="3">G2/mitotic-specific cyclin-B1</fullName>
    </submittedName>
</protein>
<dbReference type="InterPro" id="IPR013763">
    <property type="entry name" value="Cyclin-like_dom"/>
</dbReference>
<dbReference type="InterPro" id="IPR036915">
    <property type="entry name" value="Cyclin-like_sf"/>
</dbReference>
<dbReference type="SMART" id="SM00385">
    <property type="entry name" value="CYCLIN"/>
    <property type="match status" value="1"/>
</dbReference>
<accession>A0ABQ7HZA5</accession>
<comment type="similarity">
    <text evidence="1">Belongs to the cyclin family.</text>
</comment>
<evidence type="ECO:0000259" key="2">
    <source>
        <dbReference type="SMART" id="SM00385"/>
    </source>
</evidence>
<dbReference type="InterPro" id="IPR006671">
    <property type="entry name" value="Cyclin_N"/>
</dbReference>
<evidence type="ECO:0000313" key="4">
    <source>
        <dbReference type="Proteomes" id="UP001516464"/>
    </source>
</evidence>
<dbReference type="InterPro" id="IPR039361">
    <property type="entry name" value="Cyclin"/>
</dbReference>
<feature type="domain" description="Cyclin-like" evidence="2">
    <location>
        <begin position="31"/>
        <end position="115"/>
    </location>
</feature>